<dbReference type="EMBL" id="AP006497">
    <property type="protein sequence ID" value="BAM81652.1"/>
    <property type="molecule type" value="Genomic_DNA"/>
</dbReference>
<dbReference type="Gramene" id="CMO324CT">
    <property type="protein sequence ID" value="CMO324CT"/>
    <property type="gene ID" value="CMO324C"/>
</dbReference>
<feature type="domain" description="Chorismate-utilising enzyme C-terminal" evidence="11">
    <location>
        <begin position="480"/>
        <end position="765"/>
    </location>
</feature>
<evidence type="ECO:0000256" key="9">
    <source>
        <dbReference type="ARBA" id="ARBA00031904"/>
    </source>
</evidence>
<dbReference type="Proteomes" id="UP000007014">
    <property type="component" value="Chromosome 15"/>
</dbReference>
<evidence type="ECO:0000259" key="12">
    <source>
        <dbReference type="Pfam" id="PF04715"/>
    </source>
</evidence>
<evidence type="ECO:0000256" key="2">
    <source>
        <dbReference type="ARBA" id="ARBA00005009"/>
    </source>
</evidence>
<dbReference type="Pfam" id="PF04715">
    <property type="entry name" value="Anth_synt_I_N"/>
    <property type="match status" value="1"/>
</dbReference>
<gene>
    <name evidence="13" type="ORF">CYME_CMO324C</name>
</gene>
<dbReference type="AlphaFoldDB" id="M1VFB5"/>
<evidence type="ECO:0000256" key="3">
    <source>
        <dbReference type="ARBA" id="ARBA00005970"/>
    </source>
</evidence>
<dbReference type="GO" id="GO:0046820">
    <property type="term" value="F:4-amino-4-deoxychorismate synthase activity"/>
    <property type="evidence" value="ECO:0007669"/>
    <property type="project" value="UniProtKB-EC"/>
</dbReference>
<dbReference type="InterPro" id="IPR006221">
    <property type="entry name" value="TrpG/PapA_dom"/>
</dbReference>
<dbReference type="GO" id="GO:0005737">
    <property type="term" value="C:cytoplasm"/>
    <property type="evidence" value="ECO:0007669"/>
    <property type="project" value="TreeGrafter"/>
</dbReference>
<dbReference type="OMA" id="DWSVNIR"/>
<dbReference type="GO" id="GO:0046656">
    <property type="term" value="P:folic acid biosynthetic process"/>
    <property type="evidence" value="ECO:0007669"/>
    <property type="project" value="UniProtKB-KW"/>
</dbReference>
<dbReference type="InterPro" id="IPR006805">
    <property type="entry name" value="Anth_synth_I_N"/>
</dbReference>
<dbReference type="PRINTS" id="PR00099">
    <property type="entry name" value="CPSGATASE"/>
</dbReference>
<name>M1VFB5_CYAM1</name>
<protein>
    <recommendedName>
        <fullName evidence="4">aminodeoxychorismate synthase</fullName>
        <ecNumber evidence="4">2.6.1.85</ecNumber>
    </recommendedName>
    <alternativeName>
        <fullName evidence="8">Para-aminobenzoate synthase</fullName>
    </alternativeName>
    <alternativeName>
        <fullName evidence="9">p-aminobenzoic acid synthase</fullName>
    </alternativeName>
</protein>
<dbReference type="HOGENOM" id="CLU_006493_0_2_1"/>
<comment type="pathway">
    <text evidence="2">Cofactor biosynthesis; tetrahydrofolate biosynthesis; 4-aminobenzoate from chorismate: step 1/2.</text>
</comment>
<dbReference type="CDD" id="cd01743">
    <property type="entry name" value="GATase1_Anthranilate_Synthase"/>
    <property type="match status" value="1"/>
</dbReference>
<evidence type="ECO:0000256" key="8">
    <source>
        <dbReference type="ARBA" id="ARBA00031329"/>
    </source>
</evidence>
<dbReference type="PANTHER" id="PTHR11236">
    <property type="entry name" value="AMINOBENZOATE/ANTHRANILATE SYNTHASE"/>
    <property type="match status" value="1"/>
</dbReference>
<dbReference type="Gene3D" id="3.40.50.880">
    <property type="match status" value="1"/>
</dbReference>
<dbReference type="RefSeq" id="XP_005537688.1">
    <property type="nucleotide sequence ID" value="XM_005537631.1"/>
</dbReference>
<dbReference type="GeneID" id="16995788"/>
<accession>M1VFB5</accession>
<comment type="similarity">
    <text evidence="3">In the C-terminal section; belongs to the anthranilate synthase component I family.</text>
</comment>
<dbReference type="STRING" id="280699.M1VFB5"/>
<evidence type="ECO:0000256" key="4">
    <source>
        <dbReference type="ARBA" id="ARBA00013139"/>
    </source>
</evidence>
<dbReference type="GO" id="GO:0046654">
    <property type="term" value="P:tetrahydrofolate biosynthetic process"/>
    <property type="evidence" value="ECO:0007669"/>
    <property type="project" value="UniProtKB-UniPathway"/>
</dbReference>
<dbReference type="InterPro" id="IPR019999">
    <property type="entry name" value="Anth_synth_I-like"/>
</dbReference>
<sequence>MRVLIIDNYDSYTYNLCQLVGIVDGGQLPVVVRHDDATVLASITTCEQGPSPFDAIIVSPGPGRPERVNDFGFCCKVIECFSLHQTPILGVCLGHQGIVHAFGGRVVHAQRPVHGEVAIVEKTEQRSSQKALFSGLPSTRFRAVRYHSLVAETASLPSCLEPLAWCTDVDTQERILMAVRHQKFPIFGVQFHIESAGTEYGDQILRNFLRIAQRYRLERGYPVERLAPRVPHSTDPGNAGRFQAVYEEVMGKLHRPQRCVQMHRLEAKRVCAQPAQAFLRLYGNDPNRQVFWLDSCYEYRQERWPAVRWSMIGEWESSHALDGSRFPFWEALDKELSTSAASWPELETSDELPPFIGGYLGYLGFELKRESFDAPHGGQSGRRNPADAFLGWVHRLAIFDHQTGSVLLVTNDAASADPSDAAMWIERVECALTTPDSAPNRVDLQVSDRIRNQETPRNAPCDQSSNAPQKIIQFEWSRSRDQYLKDIRTCLEYIRNGESYEICLTNLLRLRPTKLPPKFHPLTHYLVLRRVNAAPFAAYLQLGPDTVICSASPERFLLLRNGTMLESRPIKGTIQRSADPAEDARLAFQLSTSRKDRAENLMIVDLVRNDFGRLCKPGTVQVPQLMRLETFASVHQLVSIVQGRLPSPMRNTGPHNTWAAPLGRVLRACFPMGSMTGAPKQRTLEILEALEKRPRGIYSGSIGYVSANGQHADWNVIIRTAVWERRRNANGVDAPEDSWGVSIGVGGAIVAHSDPQDEYEETLLKARSVIESIREALQAESVEIVEAFPCEAGPCPAP</sequence>
<evidence type="ECO:0000256" key="7">
    <source>
        <dbReference type="ARBA" id="ARBA00022962"/>
    </source>
</evidence>
<evidence type="ECO:0000259" key="10">
    <source>
        <dbReference type="Pfam" id="PF00117"/>
    </source>
</evidence>
<dbReference type="Gene3D" id="3.60.120.10">
    <property type="entry name" value="Anthranilate synthase"/>
    <property type="match status" value="1"/>
</dbReference>
<dbReference type="OrthoDB" id="64220at2759"/>
<dbReference type="GO" id="GO:0000162">
    <property type="term" value="P:L-tryptophan biosynthetic process"/>
    <property type="evidence" value="ECO:0007669"/>
    <property type="project" value="TreeGrafter"/>
</dbReference>
<feature type="domain" description="Glutamine amidotransferase" evidence="10">
    <location>
        <begin position="4"/>
        <end position="210"/>
    </location>
</feature>
<keyword evidence="14" id="KW-1185">Reference proteome</keyword>
<dbReference type="KEGG" id="cme:CYME_CMO324C"/>
<evidence type="ECO:0000256" key="5">
    <source>
        <dbReference type="ARBA" id="ARBA00022679"/>
    </source>
</evidence>
<proteinExistence type="inferred from homology"/>
<dbReference type="Pfam" id="PF00425">
    <property type="entry name" value="Chorismate_bind"/>
    <property type="match status" value="1"/>
</dbReference>
<dbReference type="InterPro" id="IPR015890">
    <property type="entry name" value="Chorismate_C"/>
</dbReference>
<dbReference type="eggNOG" id="KOG1224">
    <property type="taxonomic scope" value="Eukaryota"/>
</dbReference>
<evidence type="ECO:0000256" key="1">
    <source>
        <dbReference type="ARBA" id="ARBA00001000"/>
    </source>
</evidence>
<dbReference type="PROSITE" id="PS51273">
    <property type="entry name" value="GATASE_TYPE_1"/>
    <property type="match status" value="1"/>
</dbReference>
<evidence type="ECO:0000259" key="11">
    <source>
        <dbReference type="Pfam" id="PF00425"/>
    </source>
</evidence>
<feature type="domain" description="Anthranilate synthase component I N-terminal" evidence="12">
    <location>
        <begin position="273"/>
        <end position="407"/>
    </location>
</feature>
<comment type="catalytic activity">
    <reaction evidence="1">
        <text>chorismate + L-glutamine = 4-amino-4-deoxychorismate + L-glutamate</text>
        <dbReference type="Rhea" id="RHEA:11672"/>
        <dbReference type="ChEBI" id="CHEBI:29748"/>
        <dbReference type="ChEBI" id="CHEBI:29985"/>
        <dbReference type="ChEBI" id="CHEBI:58359"/>
        <dbReference type="ChEBI" id="CHEBI:58406"/>
        <dbReference type="EC" id="2.6.1.85"/>
    </reaction>
</comment>
<dbReference type="InterPro" id="IPR005801">
    <property type="entry name" value="ADC_synthase"/>
</dbReference>
<dbReference type="Pfam" id="PF00117">
    <property type="entry name" value="GATase"/>
    <property type="match status" value="1"/>
</dbReference>
<dbReference type="InterPro" id="IPR017926">
    <property type="entry name" value="GATASE"/>
</dbReference>
<dbReference type="GO" id="GO:0008153">
    <property type="term" value="P:4-aminobenzoate biosynthetic process"/>
    <property type="evidence" value="ECO:0007669"/>
    <property type="project" value="TreeGrafter"/>
</dbReference>
<keyword evidence="7" id="KW-0315">Glutamine amidotransferase</keyword>
<reference evidence="13 14" key="2">
    <citation type="journal article" date="2007" name="BMC Biol.">
        <title>A 100%-complete sequence reveals unusually simple genomic features in the hot-spring red alga Cyanidioschyzon merolae.</title>
        <authorList>
            <person name="Nozaki H."/>
            <person name="Takano H."/>
            <person name="Misumi O."/>
            <person name="Terasawa K."/>
            <person name="Matsuzaki M."/>
            <person name="Maruyama S."/>
            <person name="Nishida K."/>
            <person name="Yagisawa F."/>
            <person name="Yoshida Y."/>
            <person name="Fujiwara T."/>
            <person name="Takio S."/>
            <person name="Tamura K."/>
            <person name="Chung S.J."/>
            <person name="Nakamura S."/>
            <person name="Kuroiwa H."/>
            <person name="Tanaka K."/>
            <person name="Sato N."/>
            <person name="Kuroiwa T."/>
        </authorList>
    </citation>
    <scope>NUCLEOTIDE SEQUENCE [LARGE SCALE GENOMIC DNA]</scope>
    <source>
        <strain evidence="13 14">10D</strain>
    </source>
</reference>
<dbReference type="UniPathway" id="UPA00077">
    <property type="reaction ID" value="UER00149"/>
</dbReference>
<evidence type="ECO:0000313" key="13">
    <source>
        <dbReference type="EMBL" id="BAM81652.1"/>
    </source>
</evidence>
<dbReference type="InterPro" id="IPR029062">
    <property type="entry name" value="Class_I_gatase-like"/>
</dbReference>
<reference evidence="13 14" key="1">
    <citation type="journal article" date="2004" name="Nature">
        <title>Genome sequence of the ultrasmall unicellular red alga Cyanidioschyzon merolae 10D.</title>
        <authorList>
            <person name="Matsuzaki M."/>
            <person name="Misumi O."/>
            <person name="Shin-i T."/>
            <person name="Maruyama S."/>
            <person name="Takahara M."/>
            <person name="Miyagishima S."/>
            <person name="Mori T."/>
            <person name="Nishida K."/>
            <person name="Yagisawa F."/>
            <person name="Nishida K."/>
            <person name="Yoshida Y."/>
            <person name="Nishimura Y."/>
            <person name="Nakao S."/>
            <person name="Kobayashi T."/>
            <person name="Momoyama Y."/>
            <person name="Higashiyama T."/>
            <person name="Minoda A."/>
            <person name="Sano M."/>
            <person name="Nomoto H."/>
            <person name="Oishi K."/>
            <person name="Hayashi H."/>
            <person name="Ohta F."/>
            <person name="Nishizaka S."/>
            <person name="Haga S."/>
            <person name="Miura S."/>
            <person name="Morishita T."/>
            <person name="Kabeya Y."/>
            <person name="Terasawa K."/>
            <person name="Suzuki Y."/>
            <person name="Ishii Y."/>
            <person name="Asakawa S."/>
            <person name="Takano H."/>
            <person name="Ohta N."/>
            <person name="Kuroiwa H."/>
            <person name="Tanaka K."/>
            <person name="Shimizu N."/>
            <person name="Sugano S."/>
            <person name="Sato N."/>
            <person name="Nozaki H."/>
            <person name="Ogasawara N."/>
            <person name="Kohara Y."/>
            <person name="Kuroiwa T."/>
        </authorList>
    </citation>
    <scope>NUCLEOTIDE SEQUENCE [LARGE SCALE GENOMIC DNA]</scope>
    <source>
        <strain evidence="13 14">10D</strain>
    </source>
</reference>
<dbReference type="SUPFAM" id="SSF56322">
    <property type="entry name" value="ADC synthase"/>
    <property type="match status" value="1"/>
</dbReference>
<dbReference type="NCBIfam" id="TIGR00566">
    <property type="entry name" value="trpG_papA"/>
    <property type="match status" value="1"/>
</dbReference>
<dbReference type="PRINTS" id="PR00096">
    <property type="entry name" value="GATASE"/>
</dbReference>
<evidence type="ECO:0000313" key="14">
    <source>
        <dbReference type="Proteomes" id="UP000007014"/>
    </source>
</evidence>
<organism evidence="13 14">
    <name type="scientific">Cyanidioschyzon merolae (strain NIES-3377 / 10D)</name>
    <name type="common">Unicellular red alga</name>
    <dbReference type="NCBI Taxonomy" id="280699"/>
    <lineage>
        <taxon>Eukaryota</taxon>
        <taxon>Rhodophyta</taxon>
        <taxon>Bangiophyceae</taxon>
        <taxon>Cyanidiales</taxon>
        <taxon>Cyanidiaceae</taxon>
        <taxon>Cyanidioschyzon</taxon>
    </lineage>
</organism>
<keyword evidence="5" id="KW-0808">Transferase</keyword>
<dbReference type="SUPFAM" id="SSF52317">
    <property type="entry name" value="Class I glutamine amidotransferase-like"/>
    <property type="match status" value="1"/>
</dbReference>
<keyword evidence="6" id="KW-0289">Folate biosynthesis</keyword>
<dbReference type="PRINTS" id="PR00097">
    <property type="entry name" value="ANTSNTHASEII"/>
</dbReference>
<dbReference type="EC" id="2.6.1.85" evidence="4"/>
<dbReference type="PANTHER" id="PTHR11236:SF18">
    <property type="entry name" value="AMINODEOXYCHORISMATE SYNTHASE"/>
    <property type="match status" value="1"/>
</dbReference>
<evidence type="ECO:0000256" key="6">
    <source>
        <dbReference type="ARBA" id="ARBA00022909"/>
    </source>
</evidence>